<dbReference type="OrthoDB" id="108890at2"/>
<name>A0A432UZ14_9HYPH</name>
<evidence type="ECO:0000313" key="3">
    <source>
        <dbReference type="Proteomes" id="UP000281647"/>
    </source>
</evidence>
<dbReference type="Proteomes" id="UP000281647">
    <property type="component" value="Unassembled WGS sequence"/>
</dbReference>
<dbReference type="Pfam" id="PF09995">
    <property type="entry name" value="MPAB_Lcp_cat"/>
    <property type="match status" value="1"/>
</dbReference>
<dbReference type="PANTHER" id="PTHR36151:SF3">
    <property type="entry name" value="ER-BOUND OXYGENASE MPAB_MPAB'_RUBBER OXYGENASE CATALYTIC DOMAIN-CONTAINING PROTEIN"/>
    <property type="match status" value="1"/>
</dbReference>
<dbReference type="InterPro" id="IPR018713">
    <property type="entry name" value="MPAB/Lcp_cat_dom"/>
</dbReference>
<dbReference type="PANTHER" id="PTHR36151">
    <property type="entry name" value="BLR2777 PROTEIN"/>
    <property type="match status" value="1"/>
</dbReference>
<reference evidence="2 3" key="1">
    <citation type="submission" date="2018-11" db="EMBL/GenBank/DDBJ databases">
        <title>Pseudaminobacter arsenicus sp. nov., an arsenic-resistant bacterium isolated from arsenic-rich aquifers.</title>
        <authorList>
            <person name="Mu Y."/>
        </authorList>
    </citation>
    <scope>NUCLEOTIDE SEQUENCE [LARGE SCALE GENOMIC DNA]</scope>
    <source>
        <strain evidence="2 3">CB3</strain>
    </source>
</reference>
<dbReference type="EMBL" id="RKST01000072">
    <property type="protein sequence ID" value="RUM95131.1"/>
    <property type="molecule type" value="Genomic_DNA"/>
</dbReference>
<accession>A0A432UZ14</accession>
<dbReference type="RefSeq" id="WP_128628877.1">
    <property type="nucleotide sequence ID" value="NZ_RKST01000072.1"/>
</dbReference>
<feature type="domain" description="ER-bound oxygenase mpaB/mpaB'/Rubber oxygenase catalytic" evidence="1">
    <location>
        <begin position="42"/>
        <end position="267"/>
    </location>
</feature>
<dbReference type="AlphaFoldDB" id="A0A432UZ14"/>
<protein>
    <submittedName>
        <fullName evidence="2">DUF2236 domain-containing protein</fullName>
    </submittedName>
</protein>
<evidence type="ECO:0000259" key="1">
    <source>
        <dbReference type="Pfam" id="PF09995"/>
    </source>
</evidence>
<comment type="caution">
    <text evidence="2">The sequence shown here is derived from an EMBL/GenBank/DDBJ whole genome shotgun (WGS) entry which is preliminary data.</text>
</comment>
<sequence>MAVLGKLTSPFADLMKPPRGMEFDFSRPLGEGALTAPDSISWRIFKNPVTLFVGGVAAVILELAEPSVRSGVWNHSTFRTDALTRLRRTGAAAMMTVYGPRSDAEMMISRIVKIHSKVTGLTPNGTSYHANDPRLLNWVQATASFGFIEAYSRFARPLTQHEMSQAFLEAAPAARLYGAMNAPCSTDQWWRMLADYESTLERSDIIFEFLEIMGNVPIAPAASPIQRLLVRAAVDIVPSHIREKLALSDYMLDRTGGALVRGFGRLADAVPLQDAPPAQASIRMGLAPTFLYRR</sequence>
<proteinExistence type="predicted"/>
<evidence type="ECO:0000313" key="2">
    <source>
        <dbReference type="EMBL" id="RUM95131.1"/>
    </source>
</evidence>
<organism evidence="2 3">
    <name type="scientific">Borborobacter arsenicus</name>
    <dbReference type="NCBI Taxonomy" id="1851146"/>
    <lineage>
        <taxon>Bacteria</taxon>
        <taxon>Pseudomonadati</taxon>
        <taxon>Pseudomonadota</taxon>
        <taxon>Alphaproteobacteria</taxon>
        <taxon>Hyphomicrobiales</taxon>
        <taxon>Phyllobacteriaceae</taxon>
        <taxon>Borborobacter</taxon>
    </lineage>
</organism>
<dbReference type="GO" id="GO:0016491">
    <property type="term" value="F:oxidoreductase activity"/>
    <property type="evidence" value="ECO:0007669"/>
    <property type="project" value="InterPro"/>
</dbReference>
<keyword evidence="3" id="KW-1185">Reference proteome</keyword>
<gene>
    <name evidence="2" type="ORF">EET67_25035</name>
</gene>